<keyword evidence="2" id="KW-1185">Reference proteome</keyword>
<comment type="caution">
    <text evidence="1">The sequence shown here is derived from an EMBL/GenBank/DDBJ whole genome shotgun (WGS) entry which is preliminary data.</text>
</comment>
<dbReference type="AlphaFoldDB" id="A0A2P5DI74"/>
<reference evidence="2" key="1">
    <citation type="submission" date="2016-06" db="EMBL/GenBank/DDBJ databases">
        <title>Parallel loss of symbiosis genes in relatives of nitrogen-fixing non-legume Parasponia.</title>
        <authorList>
            <person name="Van Velzen R."/>
            <person name="Holmer R."/>
            <person name="Bu F."/>
            <person name="Rutten L."/>
            <person name="Van Zeijl A."/>
            <person name="Liu W."/>
            <person name="Santuari L."/>
            <person name="Cao Q."/>
            <person name="Sharma T."/>
            <person name="Shen D."/>
            <person name="Roswanjaya Y."/>
            <person name="Wardhani T."/>
            <person name="Kalhor M.S."/>
            <person name="Jansen J."/>
            <person name="Van den Hoogen J."/>
            <person name="Gungor B."/>
            <person name="Hartog M."/>
            <person name="Hontelez J."/>
            <person name="Verver J."/>
            <person name="Yang W.-C."/>
            <person name="Schijlen E."/>
            <person name="Repin R."/>
            <person name="Schilthuizen M."/>
            <person name="Schranz E."/>
            <person name="Heidstra R."/>
            <person name="Miyata K."/>
            <person name="Fedorova E."/>
            <person name="Kohlen W."/>
            <person name="Bisseling T."/>
            <person name="Smit S."/>
            <person name="Geurts R."/>
        </authorList>
    </citation>
    <scope>NUCLEOTIDE SEQUENCE [LARGE SCALE GENOMIC DNA]</scope>
    <source>
        <strain evidence="2">cv. WU1-14</strain>
    </source>
</reference>
<organism evidence="1 2">
    <name type="scientific">Parasponia andersonii</name>
    <name type="common">Sponia andersonii</name>
    <dbReference type="NCBI Taxonomy" id="3476"/>
    <lineage>
        <taxon>Eukaryota</taxon>
        <taxon>Viridiplantae</taxon>
        <taxon>Streptophyta</taxon>
        <taxon>Embryophyta</taxon>
        <taxon>Tracheophyta</taxon>
        <taxon>Spermatophyta</taxon>
        <taxon>Magnoliopsida</taxon>
        <taxon>eudicotyledons</taxon>
        <taxon>Gunneridae</taxon>
        <taxon>Pentapetalae</taxon>
        <taxon>rosids</taxon>
        <taxon>fabids</taxon>
        <taxon>Rosales</taxon>
        <taxon>Cannabaceae</taxon>
        <taxon>Parasponia</taxon>
    </lineage>
</organism>
<protein>
    <submittedName>
        <fullName evidence="1">Uncharacterized protein</fullName>
    </submittedName>
</protein>
<gene>
    <name evidence="1" type="ORF">PanWU01x14_060950</name>
</gene>
<dbReference type="OrthoDB" id="1505086at2759"/>
<evidence type="ECO:0000313" key="2">
    <source>
        <dbReference type="Proteomes" id="UP000237105"/>
    </source>
</evidence>
<proteinExistence type="predicted"/>
<name>A0A2P5DI74_PARAD</name>
<evidence type="ECO:0000313" key="1">
    <source>
        <dbReference type="EMBL" id="PON72945.1"/>
    </source>
</evidence>
<dbReference type="Proteomes" id="UP000237105">
    <property type="component" value="Unassembled WGS sequence"/>
</dbReference>
<accession>A0A2P5DI74</accession>
<dbReference type="EMBL" id="JXTB01000036">
    <property type="protein sequence ID" value="PON72945.1"/>
    <property type="molecule type" value="Genomic_DNA"/>
</dbReference>
<sequence length="135" mass="15446">MGQMALDVEHLHRIMATEMVSQVDGDRSRDRNVLRGLHYATGNLHQTQNPSQVAVQHGPRHEQSDIRSHIEEGPTELSDRGGYVRPDRQRGVPAHPRLVIRLHCREHLLDLPFLEPAVVIIVVQESVKFDIFNRN</sequence>